<dbReference type="AlphaFoldDB" id="A0A1X7SWU9"/>
<name>A0A1X7SWU9_AMPQE</name>
<sequence>MEVTATDEKSIEILLKEFWLNFIKCDQDSEEWKAIVCDLIYDRVKKIQKFSSLISIYKSIFKQEEAATVVRVVTTVMEETIASPTFNQKELKDLASHPSKWSKTIFSRCLDEKYPNSDCGINIESVLEYEMWPVILTSYSGSDGEGFSEASLSSFQKLLGVMQHSQNCIISGSLTVNLFKEMERKWSSHLYPMLKLLKLDVKVFKEAMDSANNRILLFHFHEALLLNFINYLDKELNKEFKVCEISPLTIDDMYINELCVEVSEKSWKYPCLEAADPVKPLLIPFAVMTSEVLKNNIFHQQCKDQVKCLNNIDSWSQIAIAVKTAFESCTLILAKLKDQTITLHEVDTLFRGISSVSVVTHTLSQLESALLFPKDSVNFLKDARTFSSQRPPCSVSSIFVASRKSVFSSPWINKVATNVYLWRGLSPLLVEAQDFAKIMNDFEVKQDEFMEFFIIDLQTTELKSVANEKEEMLEFMKKTKEQTGEVKDSIRVFAKSKKLREWILAKSEDLDAMETFIGVVLDTLAEEGDEIQDRLTNLSELCSKFSLLIYNFDKVKSRIKRVMKLFEDTYKKLSDISDPVALVEICNNDFEWYKRIGELQGSIEQGAVTQLKEINQHGFYSIQSSGDSHKCRVSLSIVRDKKHSLSLDDLNELESKLVLITRKHSSWAEEKELFQE</sequence>
<proteinExistence type="predicted"/>
<reference evidence="1" key="1">
    <citation type="submission" date="2017-05" db="UniProtKB">
        <authorList>
            <consortium name="EnsemblMetazoa"/>
        </authorList>
    </citation>
    <scope>IDENTIFICATION</scope>
</reference>
<organism evidence="1">
    <name type="scientific">Amphimedon queenslandica</name>
    <name type="common">Sponge</name>
    <dbReference type="NCBI Taxonomy" id="400682"/>
    <lineage>
        <taxon>Eukaryota</taxon>
        <taxon>Metazoa</taxon>
        <taxon>Porifera</taxon>
        <taxon>Demospongiae</taxon>
        <taxon>Heteroscleromorpha</taxon>
        <taxon>Haplosclerida</taxon>
        <taxon>Niphatidae</taxon>
        <taxon>Amphimedon</taxon>
    </lineage>
</organism>
<evidence type="ECO:0000313" key="1">
    <source>
        <dbReference type="EnsemblMetazoa" id="Aqu2.1.06550_001"/>
    </source>
</evidence>
<dbReference type="EnsemblMetazoa" id="Aqu2.1.06550_001">
    <property type="protein sequence ID" value="Aqu2.1.06550_001"/>
    <property type="gene ID" value="Aqu2.1.06550"/>
</dbReference>
<accession>A0A1X7SWU9</accession>
<dbReference type="OrthoDB" id="2423195at2759"/>
<protein>
    <submittedName>
        <fullName evidence="1">Uncharacterized protein</fullName>
    </submittedName>
</protein>
<dbReference type="InParanoid" id="A0A1X7SWU9"/>